<name>G4ZS06_PHYSP</name>
<feature type="region of interest" description="Disordered" evidence="1">
    <location>
        <begin position="1"/>
        <end position="33"/>
    </location>
</feature>
<dbReference type="EMBL" id="JH159156">
    <property type="protein sequence ID" value="EGZ14185.1"/>
    <property type="molecule type" value="Genomic_DNA"/>
</dbReference>
<dbReference type="RefSeq" id="XP_009531614.1">
    <property type="nucleotide sequence ID" value="XM_009533319.1"/>
</dbReference>
<organism evidence="2 3">
    <name type="scientific">Phytophthora sojae (strain P6497)</name>
    <name type="common">Soybean stem and root rot agent</name>
    <name type="synonym">Phytophthora megasperma f. sp. glycines</name>
    <dbReference type="NCBI Taxonomy" id="1094619"/>
    <lineage>
        <taxon>Eukaryota</taxon>
        <taxon>Sar</taxon>
        <taxon>Stramenopiles</taxon>
        <taxon>Oomycota</taxon>
        <taxon>Peronosporomycetes</taxon>
        <taxon>Peronosporales</taxon>
        <taxon>Peronosporaceae</taxon>
        <taxon>Phytophthora</taxon>
    </lineage>
</organism>
<evidence type="ECO:0000256" key="1">
    <source>
        <dbReference type="SAM" id="MobiDB-lite"/>
    </source>
</evidence>
<dbReference type="GeneID" id="20659338"/>
<keyword evidence="3" id="KW-1185">Reference proteome</keyword>
<dbReference type="Proteomes" id="UP000002640">
    <property type="component" value="Unassembled WGS sequence"/>
</dbReference>
<protein>
    <submittedName>
        <fullName evidence="2">Uncharacterized protein</fullName>
    </submittedName>
</protein>
<dbReference type="STRING" id="1094619.G4ZS06"/>
<accession>G4ZS06</accession>
<gene>
    <name evidence="2" type="ORF">PHYSODRAFT_512240</name>
</gene>
<evidence type="ECO:0000313" key="3">
    <source>
        <dbReference type="Proteomes" id="UP000002640"/>
    </source>
</evidence>
<reference evidence="2 3" key="1">
    <citation type="journal article" date="2006" name="Science">
        <title>Phytophthora genome sequences uncover evolutionary origins and mechanisms of pathogenesis.</title>
        <authorList>
            <person name="Tyler B.M."/>
            <person name="Tripathy S."/>
            <person name="Zhang X."/>
            <person name="Dehal P."/>
            <person name="Jiang R.H."/>
            <person name="Aerts A."/>
            <person name="Arredondo F.D."/>
            <person name="Baxter L."/>
            <person name="Bensasson D."/>
            <person name="Beynon J.L."/>
            <person name="Chapman J."/>
            <person name="Damasceno C.M."/>
            <person name="Dorrance A.E."/>
            <person name="Dou D."/>
            <person name="Dickerman A.W."/>
            <person name="Dubchak I.L."/>
            <person name="Garbelotto M."/>
            <person name="Gijzen M."/>
            <person name="Gordon S.G."/>
            <person name="Govers F."/>
            <person name="Grunwald N.J."/>
            <person name="Huang W."/>
            <person name="Ivors K.L."/>
            <person name="Jones R.W."/>
            <person name="Kamoun S."/>
            <person name="Krampis K."/>
            <person name="Lamour K.H."/>
            <person name="Lee M.K."/>
            <person name="McDonald W.H."/>
            <person name="Medina M."/>
            <person name="Meijer H.J."/>
            <person name="Nordberg E.K."/>
            <person name="Maclean D.J."/>
            <person name="Ospina-Giraldo M.D."/>
            <person name="Morris P.F."/>
            <person name="Phuntumart V."/>
            <person name="Putnam N.H."/>
            <person name="Rash S."/>
            <person name="Rose J.K."/>
            <person name="Sakihama Y."/>
            <person name="Salamov A.A."/>
            <person name="Savidor A."/>
            <person name="Scheuring C.F."/>
            <person name="Smith B.M."/>
            <person name="Sobral B.W."/>
            <person name="Terry A."/>
            <person name="Torto-Alalibo T.A."/>
            <person name="Win J."/>
            <person name="Xu Z."/>
            <person name="Zhang H."/>
            <person name="Grigoriev I.V."/>
            <person name="Rokhsar D.S."/>
            <person name="Boore J.L."/>
        </authorList>
    </citation>
    <scope>NUCLEOTIDE SEQUENCE [LARGE SCALE GENOMIC DNA]</scope>
    <source>
        <strain evidence="2 3">P6497</strain>
    </source>
</reference>
<proteinExistence type="predicted"/>
<dbReference type="AlphaFoldDB" id="G4ZS06"/>
<evidence type="ECO:0000313" key="2">
    <source>
        <dbReference type="EMBL" id="EGZ14185.1"/>
    </source>
</evidence>
<sequence length="184" mass="20606">MNRALTERVTQLESQRDVGQDDSSTSLPAPVVAPQSHCEDSATVSKSCGSKALPKGPAAIWFEWYAKTPRMWDVCADRQKKSAYKHTVNYMKLFLPNGFELDPSAPDYTDQVVRTGIEAEAGMYRFFEEHGVKSKRGSAVLKQLRKFFRESKLNSLVDAYRARVAVAGITGPAPKETQELFTRK</sequence>
<dbReference type="InParanoid" id="G4ZS06"/>
<dbReference type="KEGG" id="psoj:PHYSODRAFT_512240"/>